<keyword evidence="7 9" id="KW-0406">Ion transport</keyword>
<name>A0ABN1U021_9ACTN</name>
<keyword evidence="8 9" id="KW-0472">Membrane</keyword>
<dbReference type="PIRSF" id="PIRSF001294">
    <property type="entry name" value="K_ATPaseA"/>
    <property type="match status" value="1"/>
</dbReference>
<keyword evidence="4 9" id="KW-0812">Transmembrane</keyword>
<keyword evidence="3 9" id="KW-0633">Potassium transport</keyword>
<evidence type="ECO:0000256" key="8">
    <source>
        <dbReference type="ARBA" id="ARBA00023136"/>
    </source>
</evidence>
<evidence type="ECO:0000256" key="1">
    <source>
        <dbReference type="ARBA" id="ARBA00022448"/>
    </source>
</evidence>
<keyword evidence="2 9" id="KW-1003">Cell membrane</keyword>
<keyword evidence="5 9" id="KW-0630">Potassium</keyword>
<comment type="subcellular location">
    <subcellularLocation>
        <location evidence="9">Cell membrane</location>
        <topology evidence="9">Multi-pass membrane protein</topology>
    </subcellularLocation>
</comment>
<evidence type="ECO:0000256" key="2">
    <source>
        <dbReference type="ARBA" id="ARBA00022475"/>
    </source>
</evidence>
<feature type="transmembrane region" description="Helical" evidence="9">
    <location>
        <begin position="412"/>
        <end position="433"/>
    </location>
</feature>
<reference evidence="10 11" key="1">
    <citation type="journal article" date="2019" name="Int. J. Syst. Evol. Microbiol.">
        <title>The Global Catalogue of Microorganisms (GCM) 10K type strain sequencing project: providing services to taxonomists for standard genome sequencing and annotation.</title>
        <authorList>
            <consortium name="The Broad Institute Genomics Platform"/>
            <consortium name="The Broad Institute Genome Sequencing Center for Infectious Disease"/>
            <person name="Wu L."/>
            <person name="Ma J."/>
        </authorList>
    </citation>
    <scope>NUCLEOTIDE SEQUENCE [LARGE SCALE GENOMIC DNA]</scope>
    <source>
        <strain evidence="10 11">JCM 13008</strain>
    </source>
</reference>
<dbReference type="Proteomes" id="UP001501581">
    <property type="component" value="Unassembled WGS sequence"/>
</dbReference>
<comment type="subunit">
    <text evidence="9">The system is composed of three essential subunits: KdpA, KdpB and KdpC.</text>
</comment>
<dbReference type="Pfam" id="PF03814">
    <property type="entry name" value="KdpA"/>
    <property type="match status" value="1"/>
</dbReference>
<feature type="transmembrane region" description="Helical" evidence="9">
    <location>
        <begin position="521"/>
        <end position="541"/>
    </location>
</feature>
<dbReference type="EMBL" id="BAAALG010000011">
    <property type="protein sequence ID" value="GAA1108553.1"/>
    <property type="molecule type" value="Genomic_DNA"/>
</dbReference>
<comment type="caution">
    <text evidence="10">The sequence shown here is derived from an EMBL/GenBank/DDBJ whole genome shotgun (WGS) entry which is preliminary data.</text>
</comment>
<sequence>MSESLGGLLTICLLLAMLAVVYVPLGDYMARVYTRSRHHRLERGVYRLAGVNPDVEQSPKSYALSVVGFSLVGVVVLMAMQMLQAHLPMSRDLPGVDLWMSFNTAASFVANTNWQSYAGESTLGFTVQMAGLAVQNFVSAAVGMAVAVALIRGFTRTRSNALGNFWVDLTRGTLGILLPIAVVGALVLIAGGVVQSFSDEVITTLAGSQQVLTGGPVASQEVIKLLGTNGGGFFNANSAHPFENPNGFTNLFEIFLILVIPVALTRTLGTLLGNRRQGLAVLGAMTILFVVVLTIVTTAEVGGHSQSAVAAGASLEGKEVRFGEWATALFATATTGTSTGAVNASHDSLSPTGGGAVLVNMMLGEIAPGGVGSGIYGILVMAILVVFIAGLLVGRTPELLGKKIGTRQMTYVALYTLTTPVLVLVGTGVAISLGSTAGFLGNPGGHGFSEVLYAYTSAANNNGSAFGGITVTSDFFQISLGLAMLLGRLVPIVLVLLLAGSLAEQGKVPATAGTLPTHKPLFVGLLVGVILIVTGLTYFPALSLGPIAEALA</sequence>
<dbReference type="PANTHER" id="PTHR30607:SF2">
    <property type="entry name" value="POTASSIUM-TRANSPORTING ATPASE POTASSIUM-BINDING SUBUNIT"/>
    <property type="match status" value="1"/>
</dbReference>
<evidence type="ECO:0000256" key="3">
    <source>
        <dbReference type="ARBA" id="ARBA00022538"/>
    </source>
</evidence>
<proteinExistence type="inferred from homology"/>
<feature type="transmembrane region" description="Helical" evidence="9">
    <location>
        <begin position="129"/>
        <end position="151"/>
    </location>
</feature>
<evidence type="ECO:0000256" key="7">
    <source>
        <dbReference type="ARBA" id="ARBA00023065"/>
    </source>
</evidence>
<keyword evidence="11" id="KW-1185">Reference proteome</keyword>
<gene>
    <name evidence="9 10" type="primary">kdpA</name>
    <name evidence="10" type="ORF">GCM10009668_30990</name>
</gene>
<feature type="transmembrane region" description="Helical" evidence="9">
    <location>
        <begin position="62"/>
        <end position="83"/>
    </location>
</feature>
<evidence type="ECO:0000313" key="11">
    <source>
        <dbReference type="Proteomes" id="UP001501581"/>
    </source>
</evidence>
<dbReference type="InterPro" id="IPR004623">
    <property type="entry name" value="KdpA"/>
</dbReference>
<comment type="function">
    <text evidence="9">Part of the high-affinity ATP-driven potassium transport (or Kdp) system, which catalyzes the hydrolysis of ATP coupled with the electrogenic transport of potassium into the cytoplasm. This subunit binds the extracellular potassium ions and delivers the ions to the membrane domain of KdpB through an intramembrane tunnel.</text>
</comment>
<feature type="transmembrane region" description="Helical" evidence="9">
    <location>
        <begin position="6"/>
        <end position="25"/>
    </location>
</feature>
<keyword evidence="1 9" id="KW-0813">Transport</keyword>
<evidence type="ECO:0000256" key="6">
    <source>
        <dbReference type="ARBA" id="ARBA00022989"/>
    </source>
</evidence>
<comment type="similarity">
    <text evidence="9">Belongs to the KdpA family.</text>
</comment>
<feature type="transmembrane region" description="Helical" evidence="9">
    <location>
        <begin position="475"/>
        <end position="500"/>
    </location>
</feature>
<dbReference type="HAMAP" id="MF_00275">
    <property type="entry name" value="KdpA"/>
    <property type="match status" value="1"/>
</dbReference>
<feature type="transmembrane region" description="Helical" evidence="9">
    <location>
        <begin position="251"/>
        <end position="272"/>
    </location>
</feature>
<evidence type="ECO:0000256" key="9">
    <source>
        <dbReference type="HAMAP-Rule" id="MF_00275"/>
    </source>
</evidence>
<feature type="transmembrane region" description="Helical" evidence="9">
    <location>
        <begin position="371"/>
        <end position="392"/>
    </location>
</feature>
<organism evidence="10 11">
    <name type="scientific">Nocardioides dubius</name>
    <dbReference type="NCBI Taxonomy" id="317019"/>
    <lineage>
        <taxon>Bacteria</taxon>
        <taxon>Bacillati</taxon>
        <taxon>Actinomycetota</taxon>
        <taxon>Actinomycetes</taxon>
        <taxon>Propionibacteriales</taxon>
        <taxon>Nocardioidaceae</taxon>
        <taxon>Nocardioides</taxon>
    </lineage>
</organism>
<evidence type="ECO:0000256" key="5">
    <source>
        <dbReference type="ARBA" id="ARBA00022958"/>
    </source>
</evidence>
<dbReference type="NCBIfam" id="TIGR00680">
    <property type="entry name" value="kdpA"/>
    <property type="match status" value="1"/>
</dbReference>
<feature type="transmembrane region" description="Helical" evidence="9">
    <location>
        <begin position="279"/>
        <end position="299"/>
    </location>
</feature>
<evidence type="ECO:0000256" key="4">
    <source>
        <dbReference type="ARBA" id="ARBA00022692"/>
    </source>
</evidence>
<keyword evidence="6 9" id="KW-1133">Transmembrane helix</keyword>
<evidence type="ECO:0000313" key="10">
    <source>
        <dbReference type="EMBL" id="GAA1108553.1"/>
    </source>
</evidence>
<dbReference type="PANTHER" id="PTHR30607">
    <property type="entry name" value="POTASSIUM-TRANSPORTING ATPASE A CHAIN"/>
    <property type="match status" value="1"/>
</dbReference>
<protein>
    <recommendedName>
        <fullName evidence="9">Potassium-transporting ATPase potassium-binding subunit</fullName>
    </recommendedName>
    <alternativeName>
        <fullName evidence="9">ATP phosphohydrolase [potassium-transporting] A chain</fullName>
    </alternativeName>
    <alternativeName>
        <fullName evidence="9">Potassium-binding and translocating subunit A</fullName>
    </alternativeName>
    <alternativeName>
        <fullName evidence="9">Potassium-translocating ATPase A chain</fullName>
    </alternativeName>
</protein>
<feature type="transmembrane region" description="Helical" evidence="9">
    <location>
        <begin position="172"/>
        <end position="194"/>
    </location>
</feature>
<accession>A0ABN1U021</accession>